<dbReference type="Gene3D" id="3.40.35.10">
    <property type="entry name" value="Phosphotransferase system, sorbose subfamily IIB component"/>
    <property type="match status" value="1"/>
</dbReference>
<accession>A0A2N8PTN6</accession>
<dbReference type="InterPro" id="IPR004720">
    <property type="entry name" value="PTS_IIB_sorbose-sp"/>
</dbReference>
<sequence>MAKQKIVRIDYRLIHGQVVAKWIKYYPVNRIIVADDELKNDAFMCDIYKMAAPGNEVEIIALAELQAALDKKNDDVMLIFRDIKNAKQALDSGVSLSELNVGAVQTGKDRQFVTSGVALSKEEFDCLQEIQQTGLKVYIQPIPENEKLSLESIANKIK</sequence>
<dbReference type="GO" id="GO:0009401">
    <property type="term" value="P:phosphoenolpyruvate-dependent sugar phosphotransferase system"/>
    <property type="evidence" value="ECO:0007669"/>
    <property type="project" value="UniProtKB-KW"/>
</dbReference>
<dbReference type="GO" id="GO:0005737">
    <property type="term" value="C:cytoplasm"/>
    <property type="evidence" value="ECO:0007669"/>
    <property type="project" value="UniProtKB-SubCell"/>
</dbReference>
<dbReference type="Pfam" id="PF03830">
    <property type="entry name" value="PTSIIB_sorb"/>
    <property type="match status" value="1"/>
</dbReference>
<keyword evidence="5" id="KW-0808">Transferase</keyword>
<reference evidence="9 10" key="1">
    <citation type="submission" date="2018-12" db="EMBL/GenBank/DDBJ databases">
        <title>A novel vanA-carrying plasmid in a clinical isolate of Enterococcus avium.</title>
        <authorList>
            <person name="Bernasconi O.J."/>
            <person name="Luzzaro F."/>
            <person name="Endimiani A."/>
        </authorList>
    </citation>
    <scope>NUCLEOTIDE SEQUENCE [LARGE SCALE GENOMIC DNA]</scope>
    <source>
        <strain evidence="9 10">LC0559/18</strain>
    </source>
</reference>
<evidence type="ECO:0000256" key="4">
    <source>
        <dbReference type="ARBA" id="ARBA00022597"/>
    </source>
</evidence>
<name>A0A2N8PTN6_ENTAV</name>
<protein>
    <submittedName>
        <fullName evidence="9">PTS mannose/fructose/sorbose transporter subunit IIB</fullName>
    </submittedName>
</protein>
<evidence type="ECO:0000256" key="6">
    <source>
        <dbReference type="ARBA" id="ARBA00022683"/>
    </source>
</evidence>
<keyword evidence="6" id="KW-0598">Phosphotransferase system</keyword>
<feature type="domain" description="PTS EIIB type-4" evidence="8">
    <location>
        <begin position="1"/>
        <end position="158"/>
    </location>
</feature>
<dbReference type="EMBL" id="RYZS01000002">
    <property type="protein sequence ID" value="RVU92497.1"/>
    <property type="molecule type" value="Genomic_DNA"/>
</dbReference>
<evidence type="ECO:0000313" key="10">
    <source>
        <dbReference type="Proteomes" id="UP000288388"/>
    </source>
</evidence>
<evidence type="ECO:0000259" key="8">
    <source>
        <dbReference type="PROSITE" id="PS51101"/>
    </source>
</evidence>
<dbReference type="Proteomes" id="UP000288388">
    <property type="component" value="Unassembled WGS sequence"/>
</dbReference>
<dbReference type="GO" id="GO:0016301">
    <property type="term" value="F:kinase activity"/>
    <property type="evidence" value="ECO:0007669"/>
    <property type="project" value="UniProtKB-KW"/>
</dbReference>
<keyword evidence="4" id="KW-0762">Sugar transport</keyword>
<keyword evidence="7" id="KW-0418">Kinase</keyword>
<evidence type="ECO:0000256" key="1">
    <source>
        <dbReference type="ARBA" id="ARBA00004496"/>
    </source>
</evidence>
<keyword evidence="2" id="KW-0813">Transport</keyword>
<dbReference type="SUPFAM" id="SSF52728">
    <property type="entry name" value="PTS IIb component"/>
    <property type="match status" value="1"/>
</dbReference>
<evidence type="ECO:0000256" key="5">
    <source>
        <dbReference type="ARBA" id="ARBA00022679"/>
    </source>
</evidence>
<organism evidence="9 10">
    <name type="scientific">Enterococcus avium</name>
    <name type="common">Streptococcus avium</name>
    <dbReference type="NCBI Taxonomy" id="33945"/>
    <lineage>
        <taxon>Bacteria</taxon>
        <taxon>Bacillati</taxon>
        <taxon>Bacillota</taxon>
        <taxon>Bacilli</taxon>
        <taxon>Lactobacillales</taxon>
        <taxon>Enterococcaceae</taxon>
        <taxon>Enterococcus</taxon>
    </lineage>
</organism>
<keyword evidence="3" id="KW-0963">Cytoplasm</keyword>
<gene>
    <name evidence="9" type="ORF">EK398_18435</name>
</gene>
<dbReference type="InterPro" id="IPR036667">
    <property type="entry name" value="PTS_IIB_sorbose-sp_sf"/>
</dbReference>
<dbReference type="AlphaFoldDB" id="A0A2N8PTN6"/>
<evidence type="ECO:0000256" key="7">
    <source>
        <dbReference type="ARBA" id="ARBA00022777"/>
    </source>
</evidence>
<evidence type="ECO:0000256" key="3">
    <source>
        <dbReference type="ARBA" id="ARBA00022490"/>
    </source>
</evidence>
<evidence type="ECO:0000313" key="9">
    <source>
        <dbReference type="EMBL" id="RVU92497.1"/>
    </source>
</evidence>
<proteinExistence type="predicted"/>
<dbReference type="GO" id="GO:0008982">
    <property type="term" value="F:protein-N(PI)-phosphohistidine-sugar phosphotransferase activity"/>
    <property type="evidence" value="ECO:0007669"/>
    <property type="project" value="InterPro"/>
</dbReference>
<comment type="caution">
    <text evidence="9">The sequence shown here is derived from an EMBL/GenBank/DDBJ whole genome shotgun (WGS) entry which is preliminary data.</text>
</comment>
<dbReference type="RefSeq" id="WP_102873167.1">
    <property type="nucleotide sequence ID" value="NZ_JBPFKW010000307.1"/>
</dbReference>
<dbReference type="PROSITE" id="PS51101">
    <property type="entry name" value="PTS_EIIB_TYPE_4"/>
    <property type="match status" value="1"/>
</dbReference>
<comment type="subcellular location">
    <subcellularLocation>
        <location evidence="1">Cytoplasm</location>
    </subcellularLocation>
</comment>
<evidence type="ECO:0000256" key="2">
    <source>
        <dbReference type="ARBA" id="ARBA00022448"/>
    </source>
</evidence>